<dbReference type="GO" id="GO:0016579">
    <property type="term" value="P:protein deubiquitination"/>
    <property type="evidence" value="ECO:0007669"/>
    <property type="project" value="TreeGrafter"/>
</dbReference>
<sequence length="648" mass="70822">MKARINLRRKSVGTPMAATQAAAPLLGPHGGYDPSVGSRNLPFSSDEAQEQGAARGQAEDSTPPVRSSAKRRRESVTKCKTLLGGPPSAKAAKHLTDTSASGGLPKTDGDSNAQLSVSLVFDNPSDGGRRLSVGRAGGGGATGSHRTEKRPGTEAEREDKEMMIMDWKTKFTPGEIVIIPRSENRLHYGTVVAVDEKLVSVDLGNNMIKRMPTLLVGKLSEPSAASHSSDIMSKAKTVMHTVEAISHYLLTSAKLKKPIDDNVRSHCVFVLTYQARRLFALLTKQEHHYSTRVAHENHSIDALMKVRKDLGGITGTIDRVTEEAVGLKFCNNVMVQQGAMAERGTSVVIHLYDLTSPSVNTVLSDVVGVGGAFHAAVEVVLSSIARMLGALAAGGLWGGVELRILSLGVTEVIHILEGLKKEWLGSSYDILNRNCTHFCDVFLRKLLPDAGCLLPPKVVRLASLADEWIRGLIDTGAPPERVTISTVDEEALMIREWRQMWYAAVQRISTCACDSPTMVVGGSFMKPPVRYPEVQEDARSPKDAGLISRADLRQIRGTWRTLDQTCLFYSADRPSNAGLYSFHQALNRSIRRCNEILDAFVPEKPIHECHTSIMEAFKRCEDEANLSYPERDVRVKNVEPPPQLTSFM</sequence>
<keyword evidence="3" id="KW-0378">Hydrolase</keyword>
<evidence type="ECO:0000256" key="2">
    <source>
        <dbReference type="ARBA" id="ARBA00022670"/>
    </source>
</evidence>
<dbReference type="SMART" id="SM01179">
    <property type="entry name" value="DUF862"/>
    <property type="match status" value="1"/>
</dbReference>
<evidence type="ECO:0000256" key="3">
    <source>
        <dbReference type="ARBA" id="ARBA00022801"/>
    </source>
</evidence>
<keyword evidence="2" id="KW-0645">Protease</keyword>
<comment type="similarity">
    <text evidence="1">Belongs to the DeSI family.</text>
</comment>
<dbReference type="GO" id="GO:0101005">
    <property type="term" value="F:deubiquitinase activity"/>
    <property type="evidence" value="ECO:0007669"/>
    <property type="project" value="TreeGrafter"/>
</dbReference>
<proteinExistence type="inferred from homology"/>
<accession>A0A7J6LVU6</accession>
<dbReference type="Gene3D" id="3.90.1720.30">
    <property type="entry name" value="PPPDE domains"/>
    <property type="match status" value="1"/>
</dbReference>
<reference evidence="6 7" key="1">
    <citation type="submission" date="2020-04" db="EMBL/GenBank/DDBJ databases">
        <title>Perkinsus olseni comparative genomics.</title>
        <authorList>
            <person name="Bogema D.R."/>
        </authorList>
    </citation>
    <scope>NUCLEOTIDE SEQUENCE [LARGE SCALE GENOMIC DNA]</scope>
    <source>
        <strain evidence="6">ATCC PRA-179</strain>
    </source>
</reference>
<evidence type="ECO:0000256" key="1">
    <source>
        <dbReference type="ARBA" id="ARBA00008140"/>
    </source>
</evidence>
<dbReference type="Proteomes" id="UP000570595">
    <property type="component" value="Unassembled WGS sequence"/>
</dbReference>
<dbReference type="PROSITE" id="PS51858">
    <property type="entry name" value="PPPDE"/>
    <property type="match status" value="1"/>
</dbReference>
<organism evidence="6 7">
    <name type="scientific">Perkinsus olseni</name>
    <name type="common">Perkinsus atlanticus</name>
    <dbReference type="NCBI Taxonomy" id="32597"/>
    <lineage>
        <taxon>Eukaryota</taxon>
        <taxon>Sar</taxon>
        <taxon>Alveolata</taxon>
        <taxon>Perkinsozoa</taxon>
        <taxon>Perkinsea</taxon>
        <taxon>Perkinsida</taxon>
        <taxon>Perkinsidae</taxon>
        <taxon>Perkinsus</taxon>
    </lineage>
</organism>
<dbReference type="PANTHER" id="PTHR12378:SF9">
    <property type="entry name" value="OS06G0107000 PROTEIN"/>
    <property type="match status" value="1"/>
</dbReference>
<name>A0A7J6LVU6_PEROL</name>
<evidence type="ECO:0000256" key="4">
    <source>
        <dbReference type="SAM" id="MobiDB-lite"/>
    </source>
</evidence>
<evidence type="ECO:0000259" key="5">
    <source>
        <dbReference type="PROSITE" id="PS51858"/>
    </source>
</evidence>
<evidence type="ECO:0000313" key="6">
    <source>
        <dbReference type="EMBL" id="KAF4663090.1"/>
    </source>
</evidence>
<feature type="region of interest" description="Disordered" evidence="4">
    <location>
        <begin position="1"/>
        <end position="158"/>
    </location>
</feature>
<evidence type="ECO:0000313" key="7">
    <source>
        <dbReference type="Proteomes" id="UP000570595"/>
    </source>
</evidence>
<dbReference type="EMBL" id="JABAHT010000151">
    <property type="protein sequence ID" value="KAF4663090.1"/>
    <property type="molecule type" value="Genomic_DNA"/>
</dbReference>
<comment type="caution">
    <text evidence="6">The sequence shown here is derived from an EMBL/GenBank/DDBJ whole genome shotgun (WGS) entry which is preliminary data.</text>
</comment>
<dbReference type="Pfam" id="PF05903">
    <property type="entry name" value="Peptidase_C97"/>
    <property type="match status" value="1"/>
</dbReference>
<dbReference type="GO" id="GO:0006508">
    <property type="term" value="P:proteolysis"/>
    <property type="evidence" value="ECO:0007669"/>
    <property type="project" value="UniProtKB-KW"/>
</dbReference>
<feature type="compositionally biased region" description="Basic residues" evidence="4">
    <location>
        <begin position="1"/>
        <end position="11"/>
    </location>
</feature>
<feature type="compositionally biased region" description="Basic and acidic residues" evidence="4">
    <location>
        <begin position="145"/>
        <end position="158"/>
    </location>
</feature>
<dbReference type="InterPro" id="IPR008580">
    <property type="entry name" value="PPPDE_dom"/>
</dbReference>
<dbReference type="OrthoDB" id="442424at2759"/>
<dbReference type="PANTHER" id="PTHR12378">
    <property type="entry name" value="DESUMOYLATING ISOPEPTIDASE"/>
    <property type="match status" value="1"/>
</dbReference>
<gene>
    <name evidence="6" type="ORF">FOZ61_001959</name>
</gene>
<protein>
    <recommendedName>
        <fullName evidence="5">PPPDE domain-containing protein</fullName>
    </recommendedName>
</protein>
<dbReference type="InterPro" id="IPR042266">
    <property type="entry name" value="PPPDE_sf"/>
</dbReference>
<dbReference type="AlphaFoldDB" id="A0A7J6LVU6"/>
<feature type="domain" description="PPPDE" evidence="5">
    <location>
        <begin position="345"/>
        <end position="468"/>
    </location>
</feature>